<sequence>MTSDDTGERVGDALVRVRDGLATLGDAQWDAPSLCAGWSVKDALAHLVWRIGTPARPMLEDLVSASISGRHVNPMRSMADIARSISDSRSSGELLDDLTLLSRRFSTGDQRASSAALLETVVHGFDAAHPVGVRLEFDSESSFAVARLATRTASRQVRTVLRHRLLTAKDAGWAIGSGDNEIVGTAESVILYVTGRRSIDPGTARSRVLAPLPPGAPAPGLA</sequence>
<organism evidence="2 3">
    <name type="scientific">Paramicrobacterium humi</name>
    <dbReference type="NCBI Taxonomy" id="640635"/>
    <lineage>
        <taxon>Bacteria</taxon>
        <taxon>Bacillati</taxon>
        <taxon>Actinomycetota</taxon>
        <taxon>Actinomycetes</taxon>
        <taxon>Micrococcales</taxon>
        <taxon>Microbacteriaceae</taxon>
        <taxon>Paramicrobacterium</taxon>
    </lineage>
</organism>
<evidence type="ECO:0000259" key="1">
    <source>
        <dbReference type="Pfam" id="PF11716"/>
    </source>
</evidence>
<feature type="domain" description="Mycothiol-dependent maleylpyruvate isomerase metal-binding" evidence="1">
    <location>
        <begin position="12"/>
        <end position="50"/>
    </location>
</feature>
<name>A0A1H4PK90_9MICO</name>
<dbReference type="RefSeq" id="WP_176980838.1">
    <property type="nucleotide sequence ID" value="NZ_FNRY01000001.1"/>
</dbReference>
<protein>
    <submittedName>
        <fullName evidence="2">TIGR03083 family protein</fullName>
    </submittedName>
</protein>
<reference evidence="2 3" key="1">
    <citation type="submission" date="2016-10" db="EMBL/GenBank/DDBJ databases">
        <authorList>
            <person name="de Groot N.N."/>
        </authorList>
    </citation>
    <scope>NUCLEOTIDE SEQUENCE [LARGE SCALE GENOMIC DNA]</scope>
    <source>
        <strain evidence="2 3">DSM 21799</strain>
    </source>
</reference>
<evidence type="ECO:0000313" key="3">
    <source>
        <dbReference type="Proteomes" id="UP000199183"/>
    </source>
</evidence>
<evidence type="ECO:0000313" key="2">
    <source>
        <dbReference type="EMBL" id="SEC07678.1"/>
    </source>
</evidence>
<dbReference type="SUPFAM" id="SSF109854">
    <property type="entry name" value="DinB/YfiT-like putative metalloenzymes"/>
    <property type="match status" value="1"/>
</dbReference>
<dbReference type="Gene3D" id="1.20.120.450">
    <property type="entry name" value="dinb family like domain"/>
    <property type="match status" value="1"/>
</dbReference>
<dbReference type="STRING" id="640635.SAMN04489806_2531"/>
<dbReference type="Pfam" id="PF11716">
    <property type="entry name" value="MDMPI_N"/>
    <property type="match status" value="1"/>
</dbReference>
<gene>
    <name evidence="2" type="ORF">SAMN04489806_2531</name>
</gene>
<proteinExistence type="predicted"/>
<dbReference type="GO" id="GO:0046872">
    <property type="term" value="F:metal ion binding"/>
    <property type="evidence" value="ECO:0007669"/>
    <property type="project" value="InterPro"/>
</dbReference>
<dbReference type="AlphaFoldDB" id="A0A1H4PK90"/>
<dbReference type="InterPro" id="IPR034660">
    <property type="entry name" value="DinB/YfiT-like"/>
</dbReference>
<keyword evidence="3" id="KW-1185">Reference proteome</keyword>
<dbReference type="Proteomes" id="UP000199183">
    <property type="component" value="Unassembled WGS sequence"/>
</dbReference>
<dbReference type="NCBIfam" id="TIGR03083">
    <property type="entry name" value="maleylpyruvate isomerase family mycothiol-dependent enzyme"/>
    <property type="match status" value="1"/>
</dbReference>
<dbReference type="InterPro" id="IPR024344">
    <property type="entry name" value="MDMPI_metal-binding"/>
</dbReference>
<dbReference type="EMBL" id="FNRY01000001">
    <property type="protein sequence ID" value="SEC07678.1"/>
    <property type="molecule type" value="Genomic_DNA"/>
</dbReference>
<accession>A0A1H4PK90</accession>
<dbReference type="InterPro" id="IPR017517">
    <property type="entry name" value="Maleyloyr_isom"/>
</dbReference>